<dbReference type="SMART" id="SM00382">
    <property type="entry name" value="AAA"/>
    <property type="match status" value="1"/>
</dbReference>
<dbReference type="HOGENOM" id="CLU_000604_1_1_5"/>
<name>A0A060I4E7_RHIET</name>
<evidence type="ECO:0000256" key="5">
    <source>
        <dbReference type="ARBA" id="ARBA00022741"/>
    </source>
</evidence>
<sequence length="369" mass="39788">MAPISIRDVKKSYGKHPVVHGVDLEIKSGEFVVILGPSGCGKSTLLRMIAGLEEISGGEIAIGGHVVNQLEPRERGCAMVFQNYALYPHMTVAENIGYALKVAGVAKAERQRRITEVAKALSLEPFLDRRPAALSGGQRQRVAMGRAMIREPKVFLFDEPLSNLDAKLRIAMRAEIRRLHRRLGATSIFVTHDQTEAMTLADRLVVMNGGRVEQVGTPEEVYHHPVSRFVAGFVGTPAMNLLEGTINDEGVFIYDQSRKIALPRERAASLKGKRVVLGMRAEAARLVAPDAPGALIATADFIEELGASRVVHADFDGLPFAVALTDAVSVKSGDPIGIAIDHNAIHLYAADTGRIIENPAMSSAGTVHA</sequence>
<accession>A0A060I4E7</accession>
<dbReference type="SUPFAM" id="SSF50331">
    <property type="entry name" value="MOP-like"/>
    <property type="match status" value="1"/>
</dbReference>
<dbReference type="InterPro" id="IPR040582">
    <property type="entry name" value="OB_MalK-like"/>
</dbReference>
<dbReference type="FunFam" id="3.40.50.300:FF:000042">
    <property type="entry name" value="Maltose/maltodextrin ABC transporter, ATP-binding protein"/>
    <property type="match status" value="1"/>
</dbReference>
<proteinExistence type="inferred from homology"/>
<dbReference type="Gene3D" id="3.40.50.300">
    <property type="entry name" value="P-loop containing nucleotide triphosphate hydrolases"/>
    <property type="match status" value="1"/>
</dbReference>
<keyword evidence="4" id="KW-0997">Cell inner membrane</keyword>
<dbReference type="SUPFAM" id="SSF52540">
    <property type="entry name" value="P-loop containing nucleoside triphosphate hydrolases"/>
    <property type="match status" value="1"/>
</dbReference>
<protein>
    <submittedName>
        <fullName evidence="8">Sn-glycerol-3-phosphate ABC transporter ATP-binding protein UgpC 2</fullName>
    </submittedName>
</protein>
<dbReference type="Gene3D" id="2.40.50.100">
    <property type="match status" value="1"/>
</dbReference>
<evidence type="ECO:0000256" key="3">
    <source>
        <dbReference type="ARBA" id="ARBA00022448"/>
    </source>
</evidence>
<dbReference type="InterPro" id="IPR003439">
    <property type="entry name" value="ABC_transporter-like_ATP-bd"/>
</dbReference>
<dbReference type="AlphaFoldDB" id="A0A060I4E7"/>
<dbReference type="OrthoDB" id="8188565at2"/>
<dbReference type="PROSITE" id="PS50893">
    <property type="entry name" value="ABC_TRANSPORTER_2"/>
    <property type="match status" value="1"/>
</dbReference>
<dbReference type="GO" id="GO:0005524">
    <property type="term" value="F:ATP binding"/>
    <property type="evidence" value="ECO:0007669"/>
    <property type="project" value="UniProtKB-KW"/>
</dbReference>
<keyword evidence="6 8" id="KW-0067">ATP-binding</keyword>
<evidence type="ECO:0000313" key="9">
    <source>
        <dbReference type="Proteomes" id="UP000027180"/>
    </source>
</evidence>
<dbReference type="EMBL" id="CP006986">
    <property type="protein sequence ID" value="AIC28722.1"/>
    <property type="molecule type" value="Genomic_DNA"/>
</dbReference>
<dbReference type="PANTHER" id="PTHR43875:SF1">
    <property type="entry name" value="OSMOPROTECTIVE COMPOUNDS UPTAKE ATP-BINDING PROTEIN GGTA"/>
    <property type="match status" value="1"/>
</dbReference>
<dbReference type="InterPro" id="IPR008995">
    <property type="entry name" value="Mo/tungstate-bd_C_term_dom"/>
</dbReference>
<evidence type="ECO:0000256" key="6">
    <source>
        <dbReference type="ARBA" id="ARBA00022840"/>
    </source>
</evidence>
<dbReference type="InterPro" id="IPR017871">
    <property type="entry name" value="ABC_transporter-like_CS"/>
</dbReference>
<dbReference type="InterPro" id="IPR003593">
    <property type="entry name" value="AAA+_ATPase"/>
</dbReference>
<comment type="similarity">
    <text evidence="2">Belongs to the ABC transporter superfamily.</text>
</comment>
<dbReference type="GO" id="GO:0055052">
    <property type="term" value="C:ATP-binding cassette (ABC) transporter complex, substrate-binding subunit-containing"/>
    <property type="evidence" value="ECO:0007669"/>
    <property type="project" value="TreeGrafter"/>
</dbReference>
<keyword evidence="4" id="KW-1003">Cell membrane</keyword>
<dbReference type="InterPro" id="IPR015855">
    <property type="entry name" value="ABC_transpr_MalK-like"/>
</dbReference>
<keyword evidence="3" id="KW-0813">Transport</keyword>
<dbReference type="InterPro" id="IPR047641">
    <property type="entry name" value="ABC_transpr_MalK/UgpC-like"/>
</dbReference>
<dbReference type="InterPro" id="IPR027417">
    <property type="entry name" value="P-loop_NTPase"/>
</dbReference>
<dbReference type="PROSITE" id="PS00211">
    <property type="entry name" value="ABC_TRANSPORTER_1"/>
    <property type="match status" value="1"/>
</dbReference>
<dbReference type="Pfam" id="PF00005">
    <property type="entry name" value="ABC_tran"/>
    <property type="match status" value="1"/>
</dbReference>
<dbReference type="KEGG" id="rei:IE4771_CH03642"/>
<evidence type="ECO:0000256" key="2">
    <source>
        <dbReference type="ARBA" id="ARBA00005417"/>
    </source>
</evidence>
<dbReference type="RefSeq" id="WP_038690921.1">
    <property type="nucleotide sequence ID" value="NZ_CP006986.1"/>
</dbReference>
<keyword evidence="5" id="KW-0547">Nucleotide-binding</keyword>
<dbReference type="PANTHER" id="PTHR43875">
    <property type="entry name" value="MALTODEXTRIN IMPORT ATP-BINDING PROTEIN MSMX"/>
    <property type="match status" value="1"/>
</dbReference>
<evidence type="ECO:0000256" key="4">
    <source>
        <dbReference type="ARBA" id="ARBA00022519"/>
    </source>
</evidence>
<evidence type="ECO:0000259" key="7">
    <source>
        <dbReference type="PROSITE" id="PS50893"/>
    </source>
</evidence>
<feature type="domain" description="ABC transporter" evidence="7">
    <location>
        <begin position="4"/>
        <end position="234"/>
    </location>
</feature>
<gene>
    <name evidence="8" type="primary">ugpC-2</name>
    <name evidence="8" type="ORF">IE4771_CH03642</name>
</gene>
<dbReference type="Pfam" id="PF17912">
    <property type="entry name" value="OB_MalK"/>
    <property type="match status" value="1"/>
</dbReference>
<dbReference type="GO" id="GO:0008643">
    <property type="term" value="P:carbohydrate transport"/>
    <property type="evidence" value="ECO:0007669"/>
    <property type="project" value="InterPro"/>
</dbReference>
<keyword evidence="4" id="KW-0472">Membrane</keyword>
<dbReference type="CDD" id="cd03301">
    <property type="entry name" value="ABC_MalK_N"/>
    <property type="match status" value="1"/>
</dbReference>
<organism evidence="8 9">
    <name type="scientific">Rhizobium etli bv. mimosae str. IE4771</name>
    <dbReference type="NCBI Taxonomy" id="1432050"/>
    <lineage>
        <taxon>Bacteria</taxon>
        <taxon>Pseudomonadati</taxon>
        <taxon>Pseudomonadota</taxon>
        <taxon>Alphaproteobacteria</taxon>
        <taxon>Hyphomicrobiales</taxon>
        <taxon>Rhizobiaceae</taxon>
        <taxon>Rhizobium/Agrobacterium group</taxon>
        <taxon>Rhizobium</taxon>
    </lineage>
</organism>
<reference evidence="8 9" key="1">
    <citation type="submission" date="2013-12" db="EMBL/GenBank/DDBJ databases">
        <title>Complete genome sequence of Rhizobium etli bv. mimosae IE4771.</title>
        <authorList>
            <person name="Bustos P."/>
            <person name="Santamaria R.I."/>
            <person name="Lozano L."/>
            <person name="Ormeno-Orrillo E."/>
            <person name="Rogel M.A."/>
            <person name="Romero D."/>
            <person name="Cevallos M.A."/>
            <person name="Martinez-Romero E."/>
            <person name="Gonzalez V."/>
        </authorList>
    </citation>
    <scope>NUCLEOTIDE SEQUENCE [LARGE SCALE GENOMIC DNA]</scope>
    <source>
        <strain evidence="8 9">IE4771</strain>
    </source>
</reference>
<comment type="subcellular location">
    <subcellularLocation>
        <location evidence="1">Cell inner membrane</location>
        <topology evidence="1">Peripheral membrane protein</topology>
    </subcellularLocation>
</comment>
<dbReference type="NCBIfam" id="NF008653">
    <property type="entry name" value="PRK11650.1"/>
    <property type="match status" value="1"/>
</dbReference>
<evidence type="ECO:0000313" key="8">
    <source>
        <dbReference type="EMBL" id="AIC28722.1"/>
    </source>
</evidence>
<dbReference type="GO" id="GO:0016887">
    <property type="term" value="F:ATP hydrolysis activity"/>
    <property type="evidence" value="ECO:0007669"/>
    <property type="project" value="InterPro"/>
</dbReference>
<evidence type="ECO:0000256" key="1">
    <source>
        <dbReference type="ARBA" id="ARBA00004417"/>
    </source>
</evidence>
<dbReference type="GO" id="GO:0140359">
    <property type="term" value="F:ABC-type transporter activity"/>
    <property type="evidence" value="ECO:0007669"/>
    <property type="project" value="InterPro"/>
</dbReference>
<dbReference type="Proteomes" id="UP000027180">
    <property type="component" value="Chromosome"/>
</dbReference>
<dbReference type="InterPro" id="IPR012340">
    <property type="entry name" value="NA-bd_OB-fold"/>
</dbReference>
<dbReference type="Gene3D" id="2.40.50.140">
    <property type="entry name" value="Nucleic acid-binding proteins"/>
    <property type="match status" value="1"/>
</dbReference>